<evidence type="ECO:0000313" key="9">
    <source>
        <dbReference type="Proteomes" id="UP000625574"/>
    </source>
</evidence>
<dbReference type="EMBL" id="JAEIOT010000011">
    <property type="protein sequence ID" value="MBI9001321.1"/>
    <property type="molecule type" value="Genomic_DNA"/>
</dbReference>
<keyword evidence="4 7" id="KW-0812">Transmembrane</keyword>
<keyword evidence="9" id="KW-1185">Reference proteome</keyword>
<keyword evidence="5 7" id="KW-1133">Transmembrane helix</keyword>
<dbReference type="RefSeq" id="WP_198736774.1">
    <property type="nucleotide sequence ID" value="NZ_JAEIOT010000011.1"/>
</dbReference>
<name>A0ABS0VX13_9CORY</name>
<reference evidence="8 9" key="1">
    <citation type="submission" date="2020-12" db="EMBL/GenBank/DDBJ databases">
        <title>Genome public.</title>
        <authorList>
            <person name="Sun Q."/>
        </authorList>
    </citation>
    <scope>NUCLEOTIDE SEQUENCE [LARGE SCALE GENOMIC DNA]</scope>
    <source>
        <strain evidence="8 9">CCM 8864</strain>
    </source>
</reference>
<feature type="transmembrane region" description="Helical" evidence="7">
    <location>
        <begin position="77"/>
        <end position="95"/>
    </location>
</feature>
<dbReference type="InterPro" id="IPR051907">
    <property type="entry name" value="DoxX-like_oxidoreductase"/>
</dbReference>
<evidence type="ECO:0000256" key="7">
    <source>
        <dbReference type="SAM" id="Phobius"/>
    </source>
</evidence>
<evidence type="ECO:0000256" key="6">
    <source>
        <dbReference type="ARBA" id="ARBA00023136"/>
    </source>
</evidence>
<dbReference type="Proteomes" id="UP000625574">
    <property type="component" value="Unassembled WGS sequence"/>
</dbReference>
<feature type="transmembrane region" description="Helical" evidence="7">
    <location>
        <begin position="107"/>
        <end position="128"/>
    </location>
</feature>
<organism evidence="8 9">
    <name type="scientific">Corynebacterium marambiense</name>
    <dbReference type="NCBI Taxonomy" id="2765364"/>
    <lineage>
        <taxon>Bacteria</taxon>
        <taxon>Bacillati</taxon>
        <taxon>Actinomycetota</taxon>
        <taxon>Actinomycetes</taxon>
        <taxon>Mycobacteriales</taxon>
        <taxon>Corynebacteriaceae</taxon>
        <taxon>Corynebacterium</taxon>
    </lineage>
</organism>
<keyword evidence="3" id="KW-1003">Cell membrane</keyword>
<protein>
    <submittedName>
        <fullName evidence="8">DoxX family protein</fullName>
    </submittedName>
</protein>
<sequence length="148" mass="15295">MTRTSTDTGLLIIRIIFGVILTAHGFQKLFLIGPGQVGETFSQISSLPAPGIMAWIAILVELLGGLALIVGIATRIAAAAAALVMAGAMVTVHLGNGFFSMDGGIEYTLMLTAVGVALVLTGAGRFSLDAKLERGTREQAATVHTTQV</sequence>
<dbReference type="PANTHER" id="PTHR33452">
    <property type="entry name" value="OXIDOREDUCTASE CATD-RELATED"/>
    <property type="match status" value="1"/>
</dbReference>
<dbReference type="Pfam" id="PF07681">
    <property type="entry name" value="DoxX"/>
    <property type="match status" value="1"/>
</dbReference>
<keyword evidence="6 7" id="KW-0472">Membrane</keyword>
<dbReference type="PANTHER" id="PTHR33452:SF1">
    <property type="entry name" value="INNER MEMBRANE PROTEIN YPHA-RELATED"/>
    <property type="match status" value="1"/>
</dbReference>
<comment type="caution">
    <text evidence="8">The sequence shown here is derived from an EMBL/GenBank/DDBJ whole genome shotgun (WGS) entry which is preliminary data.</text>
</comment>
<evidence type="ECO:0000256" key="1">
    <source>
        <dbReference type="ARBA" id="ARBA00004651"/>
    </source>
</evidence>
<feature type="transmembrane region" description="Helical" evidence="7">
    <location>
        <begin position="12"/>
        <end position="32"/>
    </location>
</feature>
<evidence type="ECO:0000256" key="4">
    <source>
        <dbReference type="ARBA" id="ARBA00022692"/>
    </source>
</evidence>
<accession>A0ABS0VX13</accession>
<comment type="subcellular location">
    <subcellularLocation>
        <location evidence="1">Cell membrane</location>
        <topology evidence="1">Multi-pass membrane protein</topology>
    </subcellularLocation>
</comment>
<evidence type="ECO:0000256" key="2">
    <source>
        <dbReference type="ARBA" id="ARBA00006679"/>
    </source>
</evidence>
<proteinExistence type="inferred from homology"/>
<evidence type="ECO:0000313" key="8">
    <source>
        <dbReference type="EMBL" id="MBI9001321.1"/>
    </source>
</evidence>
<dbReference type="InterPro" id="IPR032808">
    <property type="entry name" value="DoxX"/>
</dbReference>
<feature type="transmembrane region" description="Helical" evidence="7">
    <location>
        <begin position="52"/>
        <end position="70"/>
    </location>
</feature>
<evidence type="ECO:0000256" key="5">
    <source>
        <dbReference type="ARBA" id="ARBA00022989"/>
    </source>
</evidence>
<comment type="similarity">
    <text evidence="2">Belongs to the DoxX family.</text>
</comment>
<evidence type="ECO:0000256" key="3">
    <source>
        <dbReference type="ARBA" id="ARBA00022475"/>
    </source>
</evidence>
<gene>
    <name evidence="8" type="ORF">JDV76_10135</name>
</gene>